<dbReference type="RefSeq" id="WP_154408248.1">
    <property type="nucleotide sequence ID" value="NZ_VUNR01000055.1"/>
</dbReference>
<dbReference type="InterPro" id="IPR035069">
    <property type="entry name" value="TTHA1013/TTHA0281-like"/>
</dbReference>
<evidence type="ECO:0000313" key="2">
    <source>
        <dbReference type="EMBL" id="MSU10083.1"/>
    </source>
</evidence>
<dbReference type="GeneID" id="96780067"/>
<dbReference type="Gene3D" id="3.30.160.250">
    <property type="match status" value="1"/>
</dbReference>
<organism evidence="2 3">
    <name type="scientific">Anaerovibrio slackiae</name>
    <dbReference type="NCBI Taxonomy" id="2652309"/>
    <lineage>
        <taxon>Bacteria</taxon>
        <taxon>Bacillati</taxon>
        <taxon>Bacillota</taxon>
        <taxon>Negativicutes</taxon>
        <taxon>Selenomonadales</taxon>
        <taxon>Selenomonadaceae</taxon>
        <taxon>Anaerovibrio</taxon>
    </lineage>
</organism>
<dbReference type="Proteomes" id="UP000433181">
    <property type="component" value="Unassembled WGS sequence"/>
</dbReference>
<dbReference type="SUPFAM" id="SSF143100">
    <property type="entry name" value="TTHA1013/TTHA0281-like"/>
    <property type="match status" value="1"/>
</dbReference>
<feature type="domain" description="HicB-like antitoxin of toxin-antitoxin system" evidence="1">
    <location>
        <begin position="6"/>
        <end position="91"/>
    </location>
</feature>
<evidence type="ECO:0000259" key="1">
    <source>
        <dbReference type="Pfam" id="PF15919"/>
    </source>
</evidence>
<dbReference type="AlphaFoldDB" id="A0A6I2UET1"/>
<sequence>MKKLLYPACFYPCEEQEGYTVVVPDLPGCVTQGKSLIDAIGMAVDAASGWVLDEMEDGKPIPPASKIEDVQADERPGGFVKLIELDADALRPAE</sequence>
<comment type="caution">
    <text evidence="2">The sequence shown here is derived from an EMBL/GenBank/DDBJ whole genome shotgun (WGS) entry which is preliminary data.</text>
</comment>
<proteinExistence type="predicted"/>
<dbReference type="InterPro" id="IPR031807">
    <property type="entry name" value="HicB-like"/>
</dbReference>
<reference evidence="2 3" key="1">
    <citation type="submission" date="2019-08" db="EMBL/GenBank/DDBJ databases">
        <title>In-depth cultivation of the pig gut microbiome towards novel bacterial diversity and tailored functional studies.</title>
        <authorList>
            <person name="Wylensek D."/>
            <person name="Hitch T.C.A."/>
            <person name="Clavel T."/>
        </authorList>
    </citation>
    <scope>NUCLEOTIDE SEQUENCE [LARGE SCALE GENOMIC DNA]</scope>
    <source>
        <strain evidence="2 3">WCA-693-APC-5D-A</strain>
    </source>
</reference>
<dbReference type="Pfam" id="PF15919">
    <property type="entry name" value="HicB_lk_antitox"/>
    <property type="match status" value="1"/>
</dbReference>
<gene>
    <name evidence="2" type="ORF">FYJ84_14125</name>
</gene>
<accession>A0A6I2UET1</accession>
<evidence type="ECO:0000313" key="3">
    <source>
        <dbReference type="Proteomes" id="UP000433181"/>
    </source>
</evidence>
<dbReference type="EMBL" id="VUNR01000055">
    <property type="protein sequence ID" value="MSU10083.1"/>
    <property type="molecule type" value="Genomic_DNA"/>
</dbReference>
<keyword evidence="3" id="KW-1185">Reference proteome</keyword>
<protein>
    <recommendedName>
        <fullName evidence="1">HicB-like antitoxin of toxin-antitoxin system domain-containing protein</fullName>
    </recommendedName>
</protein>
<name>A0A6I2UET1_9FIRM</name>